<dbReference type="CDD" id="cd00093">
    <property type="entry name" value="HTH_XRE"/>
    <property type="match status" value="1"/>
</dbReference>
<dbReference type="PANTHER" id="PTHR46558:SF11">
    <property type="entry name" value="HTH-TYPE TRANSCRIPTIONAL REGULATOR XRE"/>
    <property type="match status" value="1"/>
</dbReference>
<protein>
    <submittedName>
        <fullName evidence="3">Helix-turn-helix transcriptional regulator</fullName>
    </submittedName>
</protein>
<keyword evidence="1" id="KW-0238">DNA-binding</keyword>
<evidence type="ECO:0000259" key="2">
    <source>
        <dbReference type="PROSITE" id="PS50943"/>
    </source>
</evidence>
<dbReference type="InterPro" id="IPR010982">
    <property type="entry name" value="Lambda_DNA-bd_dom_sf"/>
</dbReference>
<proteinExistence type="predicted"/>
<dbReference type="SUPFAM" id="SSF47413">
    <property type="entry name" value="lambda repressor-like DNA-binding domains"/>
    <property type="match status" value="1"/>
</dbReference>
<dbReference type="PANTHER" id="PTHR46558">
    <property type="entry name" value="TRACRIPTIONAL REGULATORY PROTEIN-RELATED-RELATED"/>
    <property type="match status" value="1"/>
</dbReference>
<dbReference type="SMART" id="SM00530">
    <property type="entry name" value="HTH_XRE"/>
    <property type="match status" value="1"/>
</dbReference>
<accession>A0A937FK82</accession>
<dbReference type="AlphaFoldDB" id="A0A937FK82"/>
<dbReference type="PROSITE" id="PS50943">
    <property type="entry name" value="HTH_CROC1"/>
    <property type="match status" value="1"/>
</dbReference>
<dbReference type="GO" id="GO:0003677">
    <property type="term" value="F:DNA binding"/>
    <property type="evidence" value="ECO:0007669"/>
    <property type="project" value="UniProtKB-KW"/>
</dbReference>
<dbReference type="EMBL" id="JAESWA010000029">
    <property type="protein sequence ID" value="MBL4934068.1"/>
    <property type="molecule type" value="Genomic_DNA"/>
</dbReference>
<dbReference type="Proteomes" id="UP000623681">
    <property type="component" value="Unassembled WGS sequence"/>
</dbReference>
<feature type="domain" description="HTH cro/C1-type" evidence="2">
    <location>
        <begin position="7"/>
        <end position="62"/>
    </location>
</feature>
<keyword evidence="4" id="KW-1185">Reference proteome</keyword>
<gene>
    <name evidence="3" type="ORF">JK634_19955</name>
</gene>
<organism evidence="3 4">
    <name type="scientific">Clostridium paridis</name>
    <dbReference type="NCBI Taxonomy" id="2803863"/>
    <lineage>
        <taxon>Bacteria</taxon>
        <taxon>Bacillati</taxon>
        <taxon>Bacillota</taxon>
        <taxon>Clostridia</taxon>
        <taxon>Eubacteriales</taxon>
        <taxon>Clostridiaceae</taxon>
        <taxon>Clostridium</taxon>
    </lineage>
</organism>
<sequence length="106" mass="12326">MEMNEKIKQKREELGLTLQEVGEYLGVSKATVQRYESGEIKNLKLDSIEKLAEILKVSPAYLMGWEEQRKLNKLETLAAHFDGDDFTKDDLDDIENFINYIKSKKK</sequence>
<name>A0A937FK82_9CLOT</name>
<evidence type="ECO:0000313" key="4">
    <source>
        <dbReference type="Proteomes" id="UP000623681"/>
    </source>
</evidence>
<dbReference type="Pfam" id="PF01381">
    <property type="entry name" value="HTH_3"/>
    <property type="match status" value="1"/>
</dbReference>
<reference evidence="3" key="1">
    <citation type="submission" date="2021-01" db="EMBL/GenBank/DDBJ databases">
        <title>Genome public.</title>
        <authorList>
            <person name="Liu C."/>
            <person name="Sun Q."/>
        </authorList>
    </citation>
    <scope>NUCLEOTIDE SEQUENCE</scope>
    <source>
        <strain evidence="3">YIM B02565</strain>
    </source>
</reference>
<dbReference type="InterPro" id="IPR001387">
    <property type="entry name" value="Cro/C1-type_HTH"/>
</dbReference>
<dbReference type="RefSeq" id="WP_202769529.1">
    <property type="nucleotide sequence ID" value="NZ_JAESWA010000029.1"/>
</dbReference>
<evidence type="ECO:0000256" key="1">
    <source>
        <dbReference type="ARBA" id="ARBA00023125"/>
    </source>
</evidence>
<dbReference type="Gene3D" id="1.10.260.40">
    <property type="entry name" value="lambda repressor-like DNA-binding domains"/>
    <property type="match status" value="1"/>
</dbReference>
<evidence type="ECO:0000313" key="3">
    <source>
        <dbReference type="EMBL" id="MBL4934068.1"/>
    </source>
</evidence>
<comment type="caution">
    <text evidence="3">The sequence shown here is derived from an EMBL/GenBank/DDBJ whole genome shotgun (WGS) entry which is preliminary data.</text>
</comment>